<feature type="compositionally biased region" description="Low complexity" evidence="5">
    <location>
        <begin position="298"/>
        <end position="309"/>
    </location>
</feature>
<feature type="transmembrane region" description="Helical" evidence="6">
    <location>
        <begin position="472"/>
        <end position="492"/>
    </location>
</feature>
<feature type="transmembrane region" description="Helical" evidence="6">
    <location>
        <begin position="335"/>
        <end position="354"/>
    </location>
</feature>
<feature type="transmembrane region" description="Helical" evidence="6">
    <location>
        <begin position="108"/>
        <end position="127"/>
    </location>
</feature>
<comment type="caution">
    <text evidence="7">The sequence shown here is derived from an EMBL/GenBank/DDBJ whole genome shotgun (WGS) entry which is preliminary data.</text>
</comment>
<keyword evidence="2 6" id="KW-0812">Transmembrane</keyword>
<feature type="transmembrane region" description="Helical" evidence="6">
    <location>
        <begin position="178"/>
        <end position="201"/>
    </location>
</feature>
<evidence type="ECO:0000256" key="1">
    <source>
        <dbReference type="ARBA" id="ARBA00004141"/>
    </source>
</evidence>
<evidence type="ECO:0000256" key="3">
    <source>
        <dbReference type="ARBA" id="ARBA00022989"/>
    </source>
</evidence>
<feature type="transmembrane region" description="Helical" evidence="6">
    <location>
        <begin position="12"/>
        <end position="32"/>
    </location>
</feature>
<evidence type="ECO:0000256" key="2">
    <source>
        <dbReference type="ARBA" id="ARBA00022692"/>
    </source>
</evidence>
<dbReference type="Gene3D" id="1.20.1250.20">
    <property type="entry name" value="MFS general substrate transporter like domains"/>
    <property type="match status" value="2"/>
</dbReference>
<dbReference type="InterPro" id="IPR036259">
    <property type="entry name" value="MFS_trans_sf"/>
</dbReference>
<protein>
    <recommendedName>
        <fullName evidence="9">MFS general substrate transporter</fullName>
    </recommendedName>
</protein>
<dbReference type="GO" id="GO:0016020">
    <property type="term" value="C:membrane"/>
    <property type="evidence" value="ECO:0007669"/>
    <property type="project" value="UniProtKB-SubCell"/>
</dbReference>
<feature type="transmembrane region" description="Helical" evidence="6">
    <location>
        <begin position="77"/>
        <end position="96"/>
    </location>
</feature>
<dbReference type="AlphaFoldDB" id="A0A9W8ID45"/>
<keyword evidence="4 6" id="KW-0472">Membrane</keyword>
<feature type="transmembrane region" description="Helical" evidence="6">
    <location>
        <begin position="147"/>
        <end position="166"/>
    </location>
</feature>
<evidence type="ECO:0000313" key="8">
    <source>
        <dbReference type="Proteomes" id="UP001140074"/>
    </source>
</evidence>
<accession>A0A9W8ID45</accession>
<evidence type="ECO:0000313" key="7">
    <source>
        <dbReference type="EMBL" id="KAJ2860231.1"/>
    </source>
</evidence>
<feature type="transmembrane region" description="Helical" evidence="6">
    <location>
        <begin position="413"/>
        <end position="433"/>
    </location>
</feature>
<dbReference type="EMBL" id="JANBUY010000314">
    <property type="protein sequence ID" value="KAJ2860231.1"/>
    <property type="molecule type" value="Genomic_DNA"/>
</dbReference>
<dbReference type="PANTHER" id="PTHR21576">
    <property type="entry name" value="UNCHARACTERIZED NODULIN-LIKE PROTEIN"/>
    <property type="match status" value="1"/>
</dbReference>
<dbReference type="Pfam" id="PF07690">
    <property type="entry name" value="MFS_1"/>
    <property type="match status" value="1"/>
</dbReference>
<evidence type="ECO:0000256" key="6">
    <source>
        <dbReference type="SAM" id="Phobius"/>
    </source>
</evidence>
<evidence type="ECO:0000256" key="4">
    <source>
        <dbReference type="ARBA" id="ARBA00023136"/>
    </source>
</evidence>
<proteinExistence type="predicted"/>
<keyword evidence="3 6" id="KW-1133">Transmembrane helix</keyword>
<dbReference type="InterPro" id="IPR011701">
    <property type="entry name" value="MFS"/>
</dbReference>
<evidence type="ECO:0008006" key="9">
    <source>
        <dbReference type="Google" id="ProtNLM"/>
    </source>
</evidence>
<organism evidence="7 8">
    <name type="scientific">Coemansia aciculifera</name>
    <dbReference type="NCBI Taxonomy" id="417176"/>
    <lineage>
        <taxon>Eukaryota</taxon>
        <taxon>Fungi</taxon>
        <taxon>Fungi incertae sedis</taxon>
        <taxon>Zoopagomycota</taxon>
        <taxon>Kickxellomycotina</taxon>
        <taxon>Kickxellomycetes</taxon>
        <taxon>Kickxellales</taxon>
        <taxon>Kickxellaceae</taxon>
        <taxon>Coemansia</taxon>
    </lineage>
</organism>
<dbReference type="GO" id="GO:0022857">
    <property type="term" value="F:transmembrane transporter activity"/>
    <property type="evidence" value="ECO:0007669"/>
    <property type="project" value="InterPro"/>
</dbReference>
<name>A0A9W8ID45_9FUNG</name>
<feature type="transmembrane region" description="Helical" evidence="6">
    <location>
        <begin position="439"/>
        <end position="460"/>
    </location>
</feature>
<comment type="subcellular location">
    <subcellularLocation>
        <location evidence="1">Membrane</location>
        <topology evidence="1">Multi-pass membrane protein</topology>
    </subcellularLocation>
</comment>
<keyword evidence="8" id="KW-1185">Reference proteome</keyword>
<reference evidence="7" key="1">
    <citation type="submission" date="2022-07" db="EMBL/GenBank/DDBJ databases">
        <title>Phylogenomic reconstructions and comparative analyses of Kickxellomycotina fungi.</title>
        <authorList>
            <person name="Reynolds N.K."/>
            <person name="Stajich J.E."/>
            <person name="Barry K."/>
            <person name="Grigoriev I.V."/>
            <person name="Crous P."/>
            <person name="Smith M.E."/>
        </authorList>
    </citation>
    <scope>NUCLEOTIDE SEQUENCE</scope>
    <source>
        <strain evidence="7">RSA 476</strain>
    </source>
</reference>
<gene>
    <name evidence="7" type="ORF">GGH94_005641</name>
</gene>
<feature type="transmembrane region" description="Helical" evidence="6">
    <location>
        <begin position="533"/>
        <end position="554"/>
    </location>
</feature>
<sequence>MEPRESYTSTLSYIAICLSMLCGGTTSLFATYGSSFSEVLGFTQYETNLVASLGDYAHYMSAPLFGYLSTRIGPTRVIQSAAVLMFCGYMGLSYSFKHFDTAYEHAHHYVATMSMLFALVGVGSKAAYMSSMATTARNFKHSRHSGIALGIPNSLYGLSTFVFSSLKARWFESDQTPWRYLAFMAVVSLAAHLLASKYVVLKETQAVPRKRATSLAIKTNAPLSPAAVATSGSIMSPSHESFEMAETRKRRMTVSVANEAGHADNDVTANLMVPVSPADSAAAENHSPFNPHSAGADTPPLSSSPITPLSATTAVANPAQLPEESALIRLGRDPIAWALLLGIICFSGPGLAFVNNCGSMVRAMSHSTTLTEEQIGQYKDKIVATQSLFSFFSRLVVGYLSDLWRTKLRLPRSGLLVIAGLLMIHAQNTAARVSRLEDMYPLAVLIGTAMGSAFTLAPTITAETWGAENFGLCWGIITLGPAIGGHICNLIFGSSWDQGLYNIISRLGKDAPQDRMQCTNECFIPAFRTTAKIAYFSVFFFTVVLCLPRATAFWKRRWQK</sequence>
<feature type="region of interest" description="Disordered" evidence="5">
    <location>
        <begin position="280"/>
        <end position="309"/>
    </location>
</feature>
<dbReference type="Proteomes" id="UP001140074">
    <property type="component" value="Unassembled WGS sequence"/>
</dbReference>
<dbReference type="SUPFAM" id="SSF103473">
    <property type="entry name" value="MFS general substrate transporter"/>
    <property type="match status" value="1"/>
</dbReference>
<dbReference type="PANTHER" id="PTHR21576:SF158">
    <property type="entry name" value="RIBOSOMAL RNA-PROCESSING PROTEIN 12-LIKE CONSERVED DOMAIN-CONTAINING PROTEIN"/>
    <property type="match status" value="1"/>
</dbReference>
<evidence type="ECO:0000256" key="5">
    <source>
        <dbReference type="SAM" id="MobiDB-lite"/>
    </source>
</evidence>